<dbReference type="Gene3D" id="1.25.40.10">
    <property type="entry name" value="Tetratricopeptide repeat domain"/>
    <property type="match status" value="2"/>
</dbReference>
<comment type="caution">
    <text evidence="2">The sequence shown here is derived from an EMBL/GenBank/DDBJ whole genome shotgun (WGS) entry which is preliminary data.</text>
</comment>
<proteinExistence type="predicted"/>
<feature type="signal peptide" evidence="1">
    <location>
        <begin position="1"/>
        <end position="17"/>
    </location>
</feature>
<evidence type="ECO:0000313" key="2">
    <source>
        <dbReference type="EMBL" id="MDM7858024.1"/>
    </source>
</evidence>
<dbReference type="InterPro" id="IPR011990">
    <property type="entry name" value="TPR-like_helical_dom_sf"/>
</dbReference>
<gene>
    <name evidence="2" type="ORF">QEZ41_07000</name>
</gene>
<reference evidence="2 3" key="1">
    <citation type="submission" date="2023-06" db="EMBL/GenBank/DDBJ databases">
        <title>Thiopseudomonas sp. CY1220 draft genome sequence.</title>
        <authorList>
            <person name="Zhao G."/>
            <person name="An M."/>
        </authorList>
    </citation>
    <scope>NUCLEOTIDE SEQUENCE [LARGE SCALE GENOMIC DNA]</scope>
    <source>
        <strain evidence="2 3">CY1220</strain>
    </source>
</reference>
<dbReference type="EMBL" id="JAUCDY010000006">
    <property type="protein sequence ID" value="MDM7858024.1"/>
    <property type="molecule type" value="Genomic_DNA"/>
</dbReference>
<keyword evidence="3" id="KW-1185">Reference proteome</keyword>
<name>A0ABT7SPA2_9GAMM</name>
<feature type="chain" id="PRO_5046115996" evidence="1">
    <location>
        <begin position="18"/>
        <end position="350"/>
    </location>
</feature>
<organism evidence="2 3">
    <name type="scientific">Thiopseudomonas acetoxidans</name>
    <dbReference type="NCBI Taxonomy" id="3041622"/>
    <lineage>
        <taxon>Bacteria</taxon>
        <taxon>Pseudomonadati</taxon>
        <taxon>Pseudomonadota</taxon>
        <taxon>Gammaproteobacteria</taxon>
        <taxon>Pseudomonadales</taxon>
        <taxon>Pseudomonadaceae</taxon>
        <taxon>Thiopseudomonas</taxon>
    </lineage>
</organism>
<keyword evidence="1" id="KW-0732">Signal</keyword>
<sequence length="350" mass="40106">MRWLVLCCCLLSGLALAQTIDIKTLRALQAAQSAQEQGEFNKAEQLLRQLQPEKGSYAEALIWRTHGYVVWQKNHIAHAVQLLEQAYKSGQLTDEQRQEDALSLAKLNTQLERPKQALAYLEHVLDSQESLELRIYNWQMLGRYDQALPLAERYLAKQSAISDQWLNFMVAANAELRRFPAAQKWQKQLLARHPQQVAQWRQLAALQQMSGNYVQAFATLRTAYQQGLAFSEADLDQLVALASAAEQPWQGARLLNELMQQGRLTKTTARQERLAQLQWQSRERSLALAHYQRLAEQSQQAKHWLTVVQLASEQELWPQAKQALQAAAKAGASRKEIRSWQDWLNTTTEP</sequence>
<dbReference type="SUPFAM" id="SSF48452">
    <property type="entry name" value="TPR-like"/>
    <property type="match status" value="1"/>
</dbReference>
<accession>A0ABT7SPA2</accession>
<dbReference type="Proteomes" id="UP001241056">
    <property type="component" value="Unassembled WGS sequence"/>
</dbReference>
<evidence type="ECO:0000256" key="1">
    <source>
        <dbReference type="SAM" id="SignalP"/>
    </source>
</evidence>
<evidence type="ECO:0000313" key="3">
    <source>
        <dbReference type="Proteomes" id="UP001241056"/>
    </source>
</evidence>
<protein>
    <submittedName>
        <fullName evidence="2">Uncharacterized protein</fullName>
    </submittedName>
</protein>
<dbReference type="RefSeq" id="WP_289410677.1">
    <property type="nucleotide sequence ID" value="NZ_JAUCDY010000006.1"/>
</dbReference>